<dbReference type="EMBL" id="CAJVPZ010022827">
    <property type="protein sequence ID" value="CAG8713252.1"/>
    <property type="molecule type" value="Genomic_DNA"/>
</dbReference>
<dbReference type="Proteomes" id="UP000789396">
    <property type="component" value="Unassembled WGS sequence"/>
</dbReference>
<organism evidence="1 2">
    <name type="scientific">Racocetra fulgida</name>
    <dbReference type="NCBI Taxonomy" id="60492"/>
    <lineage>
        <taxon>Eukaryota</taxon>
        <taxon>Fungi</taxon>
        <taxon>Fungi incertae sedis</taxon>
        <taxon>Mucoromycota</taxon>
        <taxon>Glomeromycotina</taxon>
        <taxon>Glomeromycetes</taxon>
        <taxon>Diversisporales</taxon>
        <taxon>Gigasporaceae</taxon>
        <taxon>Racocetra</taxon>
    </lineage>
</organism>
<dbReference type="AlphaFoldDB" id="A0A9N9N8E0"/>
<proteinExistence type="predicted"/>
<feature type="non-terminal residue" evidence="1">
    <location>
        <position position="67"/>
    </location>
</feature>
<keyword evidence="2" id="KW-1185">Reference proteome</keyword>
<accession>A0A9N9N8E0</accession>
<sequence length="67" mass="7686">INETNEIDIDTSEINMDCLETNINNLEAAQLHLSHDQNCSMLEYNKKKITQICDKSSILYSRLELVA</sequence>
<protein>
    <submittedName>
        <fullName evidence="1">10339_t:CDS:1</fullName>
    </submittedName>
</protein>
<evidence type="ECO:0000313" key="1">
    <source>
        <dbReference type="EMBL" id="CAG8713252.1"/>
    </source>
</evidence>
<feature type="non-terminal residue" evidence="1">
    <location>
        <position position="1"/>
    </location>
</feature>
<comment type="caution">
    <text evidence="1">The sequence shown here is derived from an EMBL/GenBank/DDBJ whole genome shotgun (WGS) entry which is preliminary data.</text>
</comment>
<name>A0A9N9N8E0_9GLOM</name>
<gene>
    <name evidence="1" type="ORF">RFULGI_LOCUS10982</name>
</gene>
<reference evidence="1" key="1">
    <citation type="submission" date="2021-06" db="EMBL/GenBank/DDBJ databases">
        <authorList>
            <person name="Kallberg Y."/>
            <person name="Tangrot J."/>
            <person name="Rosling A."/>
        </authorList>
    </citation>
    <scope>NUCLEOTIDE SEQUENCE</scope>
    <source>
        <strain evidence="1">IN212</strain>
    </source>
</reference>
<evidence type="ECO:0000313" key="2">
    <source>
        <dbReference type="Proteomes" id="UP000789396"/>
    </source>
</evidence>